<protein>
    <recommendedName>
        <fullName evidence="2">YxeA family protein</fullName>
    </recommendedName>
</protein>
<dbReference type="PANTHER" id="PTHR36433:SF2">
    <property type="entry name" value="YXEA FAMILY PROTEIN"/>
    <property type="match status" value="1"/>
</dbReference>
<accession>C2Y0U3</accession>
<dbReference type="NCBIfam" id="TIGR01655">
    <property type="entry name" value="yxeA_fam"/>
    <property type="match status" value="1"/>
</dbReference>
<reference evidence="1" key="1">
    <citation type="journal article" date="2012" name="Genome Res.">
        <title>Genomic characterization of the Bacillus cereus sensu lato species: Backdrop to the evolution of Bacillus anthracis.</title>
        <authorList>
            <person name="Zwick M.E."/>
            <person name="Joseph S.J."/>
            <person name="Didelot X."/>
            <person name="Chen P.E."/>
            <person name="Bishop-Lilly K.A."/>
            <person name="Stewart A.C."/>
            <person name="Willner K."/>
            <person name="Nolan N."/>
            <person name="Lentz S."/>
            <person name="Thomason M.K."/>
            <person name="Sozhamannan S."/>
            <person name="Mateczun A.J."/>
            <person name="Du L."/>
            <person name="Read T.D."/>
        </authorList>
    </citation>
    <scope>NUCLEOTIDE SEQUENCE [LARGE SCALE GENOMIC DNA]</scope>
    <source>
        <strain evidence="1">AH603</strain>
    </source>
</reference>
<gene>
    <name evidence="1" type="ORF">bcere0026_45840</name>
</gene>
<evidence type="ECO:0000313" key="1">
    <source>
        <dbReference type="EMBL" id="EEL68491.1"/>
    </source>
</evidence>
<dbReference type="Proteomes" id="UP000001753">
    <property type="component" value="Chromosome"/>
</dbReference>
<proteinExistence type="predicted"/>
<sequence length="134" mass="15351">MTNKTEKWRIESYMKKLSAFMILVIVGVTLLIVKGGPIVDQLNPFIKEDIYYAVVDSDGEYEAKSNGFGRWNYKFKGYDESGKEQKIMMTSSKHLRIGAHLKIKSKGTYGMKWEEIQGDEIPAKAKEKVTIKHV</sequence>
<evidence type="ECO:0008006" key="2">
    <source>
        <dbReference type="Google" id="ProtNLM"/>
    </source>
</evidence>
<dbReference type="Pfam" id="PF06486">
    <property type="entry name" value="DUF1093"/>
    <property type="match status" value="1"/>
</dbReference>
<dbReference type="PANTHER" id="PTHR36433">
    <property type="entry name" value="HYPOTHETICAL CYTOSOLIC PROTEIN"/>
    <property type="match status" value="1"/>
</dbReference>
<dbReference type="SUPFAM" id="SSF159121">
    <property type="entry name" value="BC4932-like"/>
    <property type="match status" value="1"/>
</dbReference>
<dbReference type="HOGENOM" id="CLU_126418_4_1_9"/>
<comment type="caution">
    <text evidence="1">The sequence shown here is derived from an EMBL/GenBank/DDBJ whole genome shotgun (WGS) entry which is preliminary data.</text>
</comment>
<dbReference type="Gene3D" id="2.40.50.480">
    <property type="match status" value="1"/>
</dbReference>
<dbReference type="InterPro" id="IPR006542">
    <property type="entry name" value="DUF1093"/>
</dbReference>
<organism evidence="1">
    <name type="scientific">Bacillus mycoides</name>
    <dbReference type="NCBI Taxonomy" id="1405"/>
    <lineage>
        <taxon>Bacteria</taxon>
        <taxon>Bacillati</taxon>
        <taxon>Bacillota</taxon>
        <taxon>Bacilli</taxon>
        <taxon>Bacillales</taxon>
        <taxon>Bacillaceae</taxon>
        <taxon>Bacillus</taxon>
        <taxon>Bacillus cereus group</taxon>
    </lineage>
</organism>
<dbReference type="EMBL" id="ACMP01000125">
    <property type="protein sequence ID" value="EEL68491.1"/>
    <property type="molecule type" value="Genomic_DNA"/>
</dbReference>
<dbReference type="AlphaFoldDB" id="C2Y0U3"/>
<name>C2Y0U3_BACMY</name>
<dbReference type="InterPro" id="IPR036166">
    <property type="entry name" value="YxeA-like_sf"/>
</dbReference>